<gene>
    <name evidence="1" type="ORF">TNIN_211751</name>
    <name evidence="2" type="ORF">TNIN_326901</name>
</gene>
<dbReference type="EMBL" id="BMAV01019074">
    <property type="protein sequence ID" value="GFY71770.1"/>
    <property type="molecule type" value="Genomic_DNA"/>
</dbReference>
<protein>
    <submittedName>
        <fullName evidence="1">Uncharacterized protein</fullName>
    </submittedName>
</protein>
<name>A0A8X6M5W6_9ARAC</name>
<evidence type="ECO:0000313" key="3">
    <source>
        <dbReference type="Proteomes" id="UP000886998"/>
    </source>
</evidence>
<organism evidence="1 3">
    <name type="scientific">Trichonephila inaurata madagascariensis</name>
    <dbReference type="NCBI Taxonomy" id="2747483"/>
    <lineage>
        <taxon>Eukaryota</taxon>
        <taxon>Metazoa</taxon>
        <taxon>Ecdysozoa</taxon>
        <taxon>Arthropoda</taxon>
        <taxon>Chelicerata</taxon>
        <taxon>Arachnida</taxon>
        <taxon>Araneae</taxon>
        <taxon>Araneomorphae</taxon>
        <taxon>Entelegynae</taxon>
        <taxon>Araneoidea</taxon>
        <taxon>Nephilidae</taxon>
        <taxon>Trichonephila</taxon>
        <taxon>Trichonephila inaurata</taxon>
    </lineage>
</organism>
<reference evidence="1" key="1">
    <citation type="submission" date="2020-08" db="EMBL/GenBank/DDBJ databases">
        <title>Multicomponent nature underlies the extraordinary mechanical properties of spider dragline silk.</title>
        <authorList>
            <person name="Kono N."/>
            <person name="Nakamura H."/>
            <person name="Mori M."/>
            <person name="Yoshida Y."/>
            <person name="Ohtoshi R."/>
            <person name="Malay A.D."/>
            <person name="Moran D.A.P."/>
            <person name="Tomita M."/>
            <person name="Numata K."/>
            <person name="Arakawa K."/>
        </authorList>
    </citation>
    <scope>NUCLEOTIDE SEQUENCE</scope>
</reference>
<comment type="caution">
    <text evidence="1">The sequence shown here is derived from an EMBL/GenBank/DDBJ whole genome shotgun (WGS) entry which is preliminary data.</text>
</comment>
<dbReference type="Proteomes" id="UP000886998">
    <property type="component" value="Unassembled WGS sequence"/>
</dbReference>
<dbReference type="AlphaFoldDB" id="A0A8X6M5W6"/>
<accession>A0A8X6M5W6</accession>
<dbReference type="EMBL" id="BMAV01023897">
    <property type="protein sequence ID" value="GFS28478.1"/>
    <property type="molecule type" value="Genomic_DNA"/>
</dbReference>
<evidence type="ECO:0000313" key="2">
    <source>
        <dbReference type="EMBL" id="GFY71770.1"/>
    </source>
</evidence>
<sequence>MSTYKTNDQNSSIVDLTASLPIIGYLLHQDKSKVIIKRNTAANMHGAALLWYHCRMWRRSCEVRSNILNDLHVTKTEACSQVLMVFALSG</sequence>
<keyword evidence="3" id="KW-1185">Reference proteome</keyword>
<proteinExistence type="predicted"/>
<evidence type="ECO:0000313" key="1">
    <source>
        <dbReference type="EMBL" id="GFS28478.1"/>
    </source>
</evidence>